<evidence type="ECO:0000313" key="6">
    <source>
        <dbReference type="EMBL" id="MBC2594368.1"/>
    </source>
</evidence>
<evidence type="ECO:0000259" key="5">
    <source>
        <dbReference type="Pfam" id="PF24827"/>
    </source>
</evidence>
<feature type="domain" description="Succinylglutamate desuccinylase/Aspartoacylase catalytic" evidence="5">
    <location>
        <begin position="52"/>
        <end position="117"/>
    </location>
</feature>
<sequence>MAYTGTALNLTAFEKSWEPAASGAGFRTGIFGQEEGLSLPFAVRDPAPGAPWLYLSTGIHGDEPAGPLALLAALQENLLPAGAGVVAFPLLNPEGLRANTREHPQYGDLNRDYLALSSPHVRAHLACLKKLALRYDLALCLHEDWESAGYYVYEHVERGKPGLGRAILEAAEPICGLDLAPVIEDRPADRGLISSRPGTVKPEDLGGGWAEALYLGEGLCPAVYTVEAPSARDLDTRVNAHLAALKVVADALTKPAPPGCTRWH</sequence>
<dbReference type="Pfam" id="PF24827">
    <property type="entry name" value="AstE_AspA_cat"/>
    <property type="match status" value="1"/>
</dbReference>
<keyword evidence="3" id="KW-0378">Hydrolase</keyword>
<keyword evidence="4" id="KW-0862">Zinc</keyword>
<dbReference type="Gene3D" id="3.40.630.10">
    <property type="entry name" value="Zn peptidases"/>
    <property type="match status" value="1"/>
</dbReference>
<proteinExistence type="predicted"/>
<dbReference type="Proteomes" id="UP000546464">
    <property type="component" value="Unassembled WGS sequence"/>
</dbReference>
<reference evidence="6 7" key="1">
    <citation type="submission" date="2020-07" db="EMBL/GenBank/DDBJ databases">
        <authorList>
            <person name="Feng X."/>
        </authorList>
    </citation>
    <scope>NUCLEOTIDE SEQUENCE [LARGE SCALE GENOMIC DNA]</scope>
    <source>
        <strain evidence="6 7">JCM31066</strain>
    </source>
</reference>
<name>A0A842HEA4_9BACT</name>
<dbReference type="GO" id="GO:0046872">
    <property type="term" value="F:metal ion binding"/>
    <property type="evidence" value="ECO:0007669"/>
    <property type="project" value="UniProtKB-KW"/>
</dbReference>
<comment type="caution">
    <text evidence="6">The sequence shown here is derived from an EMBL/GenBank/DDBJ whole genome shotgun (WGS) entry which is preliminary data.</text>
</comment>
<accession>A0A842HEA4</accession>
<gene>
    <name evidence="6" type="ORF">H5P28_08875</name>
</gene>
<keyword evidence="7" id="KW-1185">Reference proteome</keyword>
<evidence type="ECO:0000256" key="1">
    <source>
        <dbReference type="ARBA" id="ARBA00001947"/>
    </source>
</evidence>
<dbReference type="RefSeq" id="WP_185675352.1">
    <property type="nucleotide sequence ID" value="NZ_JACHVB010000021.1"/>
</dbReference>
<dbReference type="EMBL" id="JACHVB010000021">
    <property type="protein sequence ID" value="MBC2594368.1"/>
    <property type="molecule type" value="Genomic_DNA"/>
</dbReference>
<comment type="cofactor">
    <cofactor evidence="1">
        <name>Zn(2+)</name>
        <dbReference type="ChEBI" id="CHEBI:29105"/>
    </cofactor>
</comment>
<dbReference type="InterPro" id="IPR055438">
    <property type="entry name" value="AstE_AspA_cat"/>
</dbReference>
<evidence type="ECO:0000256" key="2">
    <source>
        <dbReference type="ARBA" id="ARBA00022723"/>
    </source>
</evidence>
<dbReference type="GO" id="GO:0016788">
    <property type="term" value="F:hydrolase activity, acting on ester bonds"/>
    <property type="evidence" value="ECO:0007669"/>
    <property type="project" value="InterPro"/>
</dbReference>
<evidence type="ECO:0000256" key="4">
    <source>
        <dbReference type="ARBA" id="ARBA00022833"/>
    </source>
</evidence>
<dbReference type="AlphaFoldDB" id="A0A842HEA4"/>
<evidence type="ECO:0000313" key="7">
    <source>
        <dbReference type="Proteomes" id="UP000546464"/>
    </source>
</evidence>
<organism evidence="6 7">
    <name type="scientific">Ruficoccus amylovorans</name>
    <dbReference type="NCBI Taxonomy" id="1804625"/>
    <lineage>
        <taxon>Bacteria</taxon>
        <taxon>Pseudomonadati</taxon>
        <taxon>Verrucomicrobiota</taxon>
        <taxon>Opitutia</taxon>
        <taxon>Puniceicoccales</taxon>
        <taxon>Cerasicoccaceae</taxon>
        <taxon>Ruficoccus</taxon>
    </lineage>
</organism>
<keyword evidence="2" id="KW-0479">Metal-binding</keyword>
<protein>
    <submittedName>
        <fullName evidence="6">Succinylglutamate desuccinylase/aspartoacylase family protein</fullName>
    </submittedName>
</protein>
<evidence type="ECO:0000256" key="3">
    <source>
        <dbReference type="ARBA" id="ARBA00022801"/>
    </source>
</evidence>
<dbReference type="SUPFAM" id="SSF53187">
    <property type="entry name" value="Zn-dependent exopeptidases"/>
    <property type="match status" value="1"/>
</dbReference>